<organism evidence="1 2">
    <name type="scientific">Cryptolaemus montrouzieri</name>
    <dbReference type="NCBI Taxonomy" id="559131"/>
    <lineage>
        <taxon>Eukaryota</taxon>
        <taxon>Metazoa</taxon>
        <taxon>Ecdysozoa</taxon>
        <taxon>Arthropoda</taxon>
        <taxon>Hexapoda</taxon>
        <taxon>Insecta</taxon>
        <taxon>Pterygota</taxon>
        <taxon>Neoptera</taxon>
        <taxon>Endopterygota</taxon>
        <taxon>Coleoptera</taxon>
        <taxon>Polyphaga</taxon>
        <taxon>Cucujiformia</taxon>
        <taxon>Coccinelloidea</taxon>
        <taxon>Coccinellidae</taxon>
        <taxon>Scymninae</taxon>
        <taxon>Scymnini</taxon>
        <taxon>Cryptolaemus</taxon>
    </lineage>
</organism>
<gene>
    <name evidence="1" type="ORF">HHI36_014675</name>
</gene>
<keyword evidence="2" id="KW-1185">Reference proteome</keyword>
<dbReference type="AlphaFoldDB" id="A0ABD2N4J6"/>
<protein>
    <submittedName>
        <fullName evidence="1">Uncharacterized protein</fullName>
    </submittedName>
</protein>
<name>A0ABD2N4J6_9CUCU</name>
<evidence type="ECO:0000313" key="1">
    <source>
        <dbReference type="EMBL" id="KAL3273221.1"/>
    </source>
</evidence>
<comment type="caution">
    <text evidence="1">The sequence shown here is derived from an EMBL/GenBank/DDBJ whole genome shotgun (WGS) entry which is preliminary data.</text>
</comment>
<proteinExistence type="predicted"/>
<evidence type="ECO:0000313" key="2">
    <source>
        <dbReference type="Proteomes" id="UP001516400"/>
    </source>
</evidence>
<reference evidence="1 2" key="1">
    <citation type="journal article" date="2021" name="BMC Biol.">
        <title>Horizontally acquired antibacterial genes associated with adaptive radiation of ladybird beetles.</title>
        <authorList>
            <person name="Li H.S."/>
            <person name="Tang X.F."/>
            <person name="Huang Y.H."/>
            <person name="Xu Z.Y."/>
            <person name="Chen M.L."/>
            <person name="Du X.Y."/>
            <person name="Qiu B.Y."/>
            <person name="Chen P.T."/>
            <person name="Zhang W."/>
            <person name="Slipinski A."/>
            <person name="Escalona H.E."/>
            <person name="Waterhouse R.M."/>
            <person name="Zwick A."/>
            <person name="Pang H."/>
        </authorList>
    </citation>
    <scope>NUCLEOTIDE SEQUENCE [LARGE SCALE GENOMIC DNA]</scope>
    <source>
        <strain evidence="1">SYSU2018</strain>
    </source>
</reference>
<dbReference type="Proteomes" id="UP001516400">
    <property type="component" value="Unassembled WGS sequence"/>
</dbReference>
<dbReference type="EMBL" id="JABFTP020000062">
    <property type="protein sequence ID" value="KAL3273221.1"/>
    <property type="molecule type" value="Genomic_DNA"/>
</dbReference>
<accession>A0ABD2N4J6</accession>
<sequence>MTTDGASVMVKVGKLVSCYQQLCFAQGIQLAVVDIQHKKRDEGGTELTKKSLTDLDIDDDKNVEEINDEVCVTITIDRQPAEVIPDYNDIIKKVRKVVKIF</sequence>